<dbReference type="GO" id="GO:0004812">
    <property type="term" value="F:aminoacyl-tRNA ligase activity"/>
    <property type="evidence" value="ECO:0007669"/>
    <property type="project" value="InterPro"/>
</dbReference>
<dbReference type="InterPro" id="IPR023878">
    <property type="entry name" value="Pyrrolysyl-tRNA_ligase_N"/>
</dbReference>
<protein>
    <recommendedName>
        <fullName evidence="3">Pyrrolysyl-tRNA synthetase</fullName>
    </recommendedName>
</protein>
<evidence type="ECO:0000313" key="2">
    <source>
        <dbReference type="Proteomes" id="UP000430222"/>
    </source>
</evidence>
<evidence type="ECO:0008006" key="3">
    <source>
        <dbReference type="Google" id="ProtNLM"/>
    </source>
</evidence>
<name>A0A6I2UYI7_9FIRM</name>
<dbReference type="NCBIfam" id="TIGR03912">
    <property type="entry name" value="PylS_Nterm"/>
    <property type="match status" value="1"/>
</dbReference>
<proteinExistence type="predicted"/>
<dbReference type="RefSeq" id="WP_154620934.1">
    <property type="nucleotide sequence ID" value="NZ_VUNL01000008.1"/>
</dbReference>
<dbReference type="AlphaFoldDB" id="A0A6I2UYI7"/>
<accession>A0A6I2UYI7</accession>
<dbReference type="Proteomes" id="UP000430222">
    <property type="component" value="Unassembled WGS sequence"/>
</dbReference>
<comment type="caution">
    <text evidence="1">The sequence shown here is derived from an EMBL/GenBank/DDBJ whole genome shotgun (WGS) entry which is preliminary data.</text>
</comment>
<evidence type="ECO:0000313" key="1">
    <source>
        <dbReference type="EMBL" id="MSV25154.1"/>
    </source>
</evidence>
<gene>
    <name evidence="1" type="ORF">FYJ78_08165</name>
</gene>
<dbReference type="EMBL" id="VUNL01000008">
    <property type="protein sequence ID" value="MSV25154.1"/>
    <property type="molecule type" value="Genomic_DNA"/>
</dbReference>
<reference evidence="1 2" key="1">
    <citation type="submission" date="2019-08" db="EMBL/GenBank/DDBJ databases">
        <title>In-depth cultivation of the pig gut microbiome towards novel bacterial diversity and tailored functional studies.</title>
        <authorList>
            <person name="Wylensek D."/>
            <person name="Hitch T.C.A."/>
            <person name="Clavel T."/>
        </authorList>
    </citation>
    <scope>NUCLEOTIDE SEQUENCE [LARGE SCALE GENOMIC DNA]</scope>
    <source>
        <strain evidence="2">WCA-380-WT-3B3</strain>
    </source>
</reference>
<sequence length="122" mass="14415">MKRNRTDEISSQRESRERERFYRKNAEFFQLIDKIRLWPARGGILHGIRSMEFHGTTARITTFCGESFVVRNSRNSRAARWLRNKWCGCKCRACGIPDWKIAKYSKTHMNQSWGSDLADRGK</sequence>
<keyword evidence="2" id="KW-1185">Reference proteome</keyword>
<organism evidence="1 2">
    <name type="scientific">Selenomonas montiformis</name>
    <dbReference type="NCBI Taxonomy" id="2652285"/>
    <lineage>
        <taxon>Bacteria</taxon>
        <taxon>Bacillati</taxon>
        <taxon>Bacillota</taxon>
        <taxon>Negativicutes</taxon>
        <taxon>Selenomonadales</taxon>
        <taxon>Selenomonadaceae</taxon>
        <taxon>Selenomonas</taxon>
    </lineage>
</organism>